<feature type="compositionally biased region" description="Low complexity" evidence="8">
    <location>
        <begin position="82"/>
        <end position="92"/>
    </location>
</feature>
<dbReference type="AlphaFoldDB" id="A0AAV1IGB5"/>
<keyword evidence="2" id="KW-0547">Nucleotide-binding</keyword>
<dbReference type="SMART" id="SM00533">
    <property type="entry name" value="MUTSd"/>
    <property type="match status" value="1"/>
</dbReference>
<dbReference type="NCBIfam" id="TIGR01069">
    <property type="entry name" value="mutS2"/>
    <property type="match status" value="1"/>
</dbReference>
<dbReference type="EMBL" id="CAUYUE010000013">
    <property type="protein sequence ID" value="CAK0785737.1"/>
    <property type="molecule type" value="Genomic_DNA"/>
</dbReference>
<dbReference type="SMART" id="SM00534">
    <property type="entry name" value="MUTSac"/>
    <property type="match status" value="1"/>
</dbReference>
<feature type="compositionally biased region" description="Basic and acidic residues" evidence="8">
    <location>
        <begin position="488"/>
        <end position="498"/>
    </location>
</feature>
<dbReference type="Pfam" id="PF01713">
    <property type="entry name" value="Smr"/>
    <property type="match status" value="1"/>
</dbReference>
<dbReference type="GO" id="GO:0030983">
    <property type="term" value="F:mismatched DNA binding"/>
    <property type="evidence" value="ECO:0007669"/>
    <property type="project" value="InterPro"/>
</dbReference>
<evidence type="ECO:0000256" key="2">
    <source>
        <dbReference type="ARBA" id="ARBA00022741"/>
    </source>
</evidence>
<keyword evidence="1" id="KW-0699">rRNA-binding</keyword>
<evidence type="ECO:0000256" key="8">
    <source>
        <dbReference type="SAM" id="MobiDB-lite"/>
    </source>
</evidence>
<gene>
    <name evidence="10" type="ORF">CVIRNUC_008948</name>
</gene>
<dbReference type="GO" id="GO:0019843">
    <property type="term" value="F:rRNA binding"/>
    <property type="evidence" value="ECO:0007669"/>
    <property type="project" value="UniProtKB-KW"/>
</dbReference>
<dbReference type="PROSITE" id="PS50828">
    <property type="entry name" value="SMR"/>
    <property type="match status" value="1"/>
</dbReference>
<keyword evidence="5" id="KW-0694">RNA-binding</keyword>
<feature type="region of interest" description="Disordered" evidence="8">
    <location>
        <begin position="476"/>
        <end position="500"/>
    </location>
</feature>
<evidence type="ECO:0000256" key="1">
    <source>
        <dbReference type="ARBA" id="ARBA00022730"/>
    </source>
</evidence>
<organism evidence="10 11">
    <name type="scientific">Coccomyxa viridis</name>
    <dbReference type="NCBI Taxonomy" id="1274662"/>
    <lineage>
        <taxon>Eukaryota</taxon>
        <taxon>Viridiplantae</taxon>
        <taxon>Chlorophyta</taxon>
        <taxon>core chlorophytes</taxon>
        <taxon>Trebouxiophyceae</taxon>
        <taxon>Trebouxiophyceae incertae sedis</taxon>
        <taxon>Coccomyxaceae</taxon>
        <taxon>Coccomyxa</taxon>
    </lineage>
</organism>
<keyword evidence="7" id="KW-0175">Coiled coil</keyword>
<name>A0AAV1IGB5_9CHLO</name>
<keyword evidence="11" id="KW-1185">Reference proteome</keyword>
<feature type="domain" description="Smr" evidence="9">
    <location>
        <begin position="928"/>
        <end position="998"/>
    </location>
</feature>
<evidence type="ECO:0000256" key="6">
    <source>
        <dbReference type="ARBA" id="ARBA00023125"/>
    </source>
</evidence>
<dbReference type="PROSITE" id="PS00486">
    <property type="entry name" value="DNA_MISMATCH_REPAIR_2"/>
    <property type="match status" value="1"/>
</dbReference>
<protein>
    <recommendedName>
        <fullName evidence="9">Smr domain-containing protein</fullName>
    </recommendedName>
</protein>
<dbReference type="Gene3D" id="3.30.1370.110">
    <property type="match status" value="1"/>
</dbReference>
<evidence type="ECO:0000256" key="4">
    <source>
        <dbReference type="ARBA" id="ARBA00022840"/>
    </source>
</evidence>
<accession>A0AAV1IGB5</accession>
<dbReference type="PANTHER" id="PTHR48466">
    <property type="entry name" value="OS10G0509000 PROTEIN-RELATED"/>
    <property type="match status" value="1"/>
</dbReference>
<sequence>MGPWPSHQSLMLSGLASTQQATLRVQIGYKGLSRRPQGLCTVLHARECLKRISTRSCAQVLDEAAAPAHLANEHNVDDDDSNGNGNKASSNKEASKKSLGGEQDMLGDERHQSGSEEEGAATMHGAAAEIQQESLRLLDWPAVCSQVACFASTPMAADQILQRGLPMGASKDGSEQLQQETHEALQAELSLEGIQDIRAMLCAVDEGRSLHPLHLTAIASTLLAAASVEESIPLEHRALRCAAQGIRGSLPDLAASIYQCIHRKDGRVLDEASEKLGAIRRQRQENLKSLRLAMEDWARSMHRKGAAERSQVVVRRNRLCVAVKAGRQSDLPRGSMTLATSSTGSTIYMDPEPTVALNNAEAMLSGQEEEEEARILAALSALVAAQSARIWEILNAITALDVCVARAGHAAWCSGRRPRFLAPEEAAQHGSVQVQGMRHPLLLQNALAPLPELPSAASDDVDVSYLDSFGAPGADVLRQSSPAPAEGAEQHQMQERQKAPQAVDFSVPLGVSVVTLTGPNTGGKTASLKALGLTAAMAKAGLFLPLQAPKGETGTPVLIWFDRILADVGDSQNLQASLSTFSGHIRRVSTILDSLTEHSLVLLDEVGSGTDPTEGAALAAALLDALASRALLTLATTHHASLKDMAAKDRRFCNAGVEFNLMTLKPTYRLMWQSVGASNALAVAEGLGFDPLVIQEARKVAEDASLSVSGAGQRAEALRESLAGELEQAQAIAQAAQAARQKADEDIVRAQSSLKELKEQEEAQKVSSRAADDKVKLAEKQAELDKAVHQFRSGSLTAEAARQIIAQVRASAPQVGPAAFDLNADSQADVAADWAPRSGETVRLLTVGGSNGQVLSGPDAKGKLTIKVGKLVMQARLQDLEPLQQDRKKARQKSTPFSKRQAPQKSKSEDAAQEPAAMTVQFEHNTRDIRGMRADDVASVIDEAIASNPSGSSIFVVHGMGTGRLRAEVHRVMKQHSQITRFALDEPSGGGCTMAVIR</sequence>
<dbReference type="InterPro" id="IPR027417">
    <property type="entry name" value="P-loop_NTPase"/>
</dbReference>
<evidence type="ECO:0000259" key="9">
    <source>
        <dbReference type="PROSITE" id="PS50828"/>
    </source>
</evidence>
<comment type="caution">
    <text evidence="10">The sequence shown here is derived from an EMBL/GenBank/DDBJ whole genome shotgun (WGS) entry which is preliminary data.</text>
</comment>
<dbReference type="GO" id="GO:0004519">
    <property type="term" value="F:endonuclease activity"/>
    <property type="evidence" value="ECO:0007669"/>
    <property type="project" value="InterPro"/>
</dbReference>
<dbReference type="SUPFAM" id="SSF52540">
    <property type="entry name" value="P-loop containing nucleoside triphosphate hydrolases"/>
    <property type="match status" value="1"/>
</dbReference>
<evidence type="ECO:0000256" key="3">
    <source>
        <dbReference type="ARBA" id="ARBA00022801"/>
    </source>
</evidence>
<reference evidence="10 11" key="1">
    <citation type="submission" date="2023-10" db="EMBL/GenBank/DDBJ databases">
        <authorList>
            <person name="Maclean D."/>
            <person name="Macfadyen A."/>
        </authorList>
    </citation>
    <scope>NUCLEOTIDE SEQUENCE [LARGE SCALE GENOMIC DNA]</scope>
</reference>
<dbReference type="Gene3D" id="3.40.50.300">
    <property type="entry name" value="P-loop containing nucleotide triphosphate hydrolases"/>
    <property type="match status" value="1"/>
</dbReference>
<dbReference type="GO" id="GO:0005524">
    <property type="term" value="F:ATP binding"/>
    <property type="evidence" value="ECO:0007669"/>
    <property type="project" value="UniProtKB-KW"/>
</dbReference>
<evidence type="ECO:0000313" key="11">
    <source>
        <dbReference type="Proteomes" id="UP001314263"/>
    </source>
</evidence>
<feature type="compositionally biased region" description="Polar residues" evidence="8">
    <location>
        <begin position="893"/>
        <end position="905"/>
    </location>
</feature>
<evidence type="ECO:0000313" key="10">
    <source>
        <dbReference type="EMBL" id="CAK0785737.1"/>
    </source>
</evidence>
<keyword evidence="6" id="KW-0238">DNA-binding</keyword>
<dbReference type="InterPro" id="IPR036187">
    <property type="entry name" value="DNA_mismatch_repair_MutS_sf"/>
</dbReference>
<dbReference type="InterPro" id="IPR002625">
    <property type="entry name" value="Smr_dom"/>
</dbReference>
<dbReference type="SUPFAM" id="SSF48334">
    <property type="entry name" value="DNA repair protein MutS, domain III"/>
    <property type="match status" value="1"/>
</dbReference>
<dbReference type="InterPro" id="IPR000432">
    <property type="entry name" value="DNA_mismatch_repair_MutS_C"/>
</dbReference>
<feature type="region of interest" description="Disordered" evidence="8">
    <location>
        <begin position="70"/>
        <end position="127"/>
    </location>
</feature>
<dbReference type="Proteomes" id="UP001314263">
    <property type="component" value="Unassembled WGS sequence"/>
</dbReference>
<feature type="coiled-coil region" evidence="7">
    <location>
        <begin position="719"/>
        <end position="760"/>
    </location>
</feature>
<evidence type="ECO:0000256" key="5">
    <source>
        <dbReference type="ARBA" id="ARBA00022884"/>
    </source>
</evidence>
<dbReference type="GO" id="GO:0016887">
    <property type="term" value="F:ATP hydrolysis activity"/>
    <property type="evidence" value="ECO:0007669"/>
    <property type="project" value="InterPro"/>
</dbReference>
<evidence type="ECO:0000256" key="7">
    <source>
        <dbReference type="SAM" id="Coils"/>
    </source>
</evidence>
<feature type="region of interest" description="Disordered" evidence="8">
    <location>
        <begin position="879"/>
        <end position="917"/>
    </location>
</feature>
<proteinExistence type="predicted"/>
<dbReference type="Pfam" id="PF00488">
    <property type="entry name" value="MutS_V"/>
    <property type="match status" value="1"/>
</dbReference>
<dbReference type="InterPro" id="IPR007696">
    <property type="entry name" value="DNA_mismatch_repair_MutS_core"/>
</dbReference>
<dbReference type="InterPro" id="IPR045076">
    <property type="entry name" value="MutS"/>
</dbReference>
<dbReference type="GO" id="GO:0140664">
    <property type="term" value="F:ATP-dependent DNA damage sensor activity"/>
    <property type="evidence" value="ECO:0007669"/>
    <property type="project" value="InterPro"/>
</dbReference>
<dbReference type="InterPro" id="IPR005747">
    <property type="entry name" value="MutS2"/>
</dbReference>
<dbReference type="InterPro" id="IPR036063">
    <property type="entry name" value="Smr_dom_sf"/>
</dbReference>
<dbReference type="GO" id="GO:0006298">
    <property type="term" value="P:mismatch repair"/>
    <property type="evidence" value="ECO:0007669"/>
    <property type="project" value="InterPro"/>
</dbReference>
<dbReference type="PANTHER" id="PTHR48466:SF2">
    <property type="entry name" value="OS10G0509000 PROTEIN"/>
    <property type="match status" value="1"/>
</dbReference>
<keyword evidence="4" id="KW-0067">ATP-binding</keyword>
<keyword evidence="3" id="KW-0378">Hydrolase</keyword>
<dbReference type="GO" id="GO:0045910">
    <property type="term" value="P:negative regulation of DNA recombination"/>
    <property type="evidence" value="ECO:0007669"/>
    <property type="project" value="InterPro"/>
</dbReference>